<keyword evidence="7" id="KW-0805">Transcription regulation</keyword>
<feature type="domain" description="C2H2-type" evidence="11">
    <location>
        <begin position="438"/>
        <end position="465"/>
    </location>
</feature>
<evidence type="ECO:0000256" key="10">
    <source>
        <dbReference type="PROSITE-ProRule" id="PRU00042"/>
    </source>
</evidence>
<dbReference type="FunFam" id="3.30.160.60:FF:000295">
    <property type="entry name" value="zinc finger protein 19"/>
    <property type="match status" value="1"/>
</dbReference>
<keyword evidence="8" id="KW-0804">Transcription</keyword>
<name>A0A5N3UNR5_MUNMU</name>
<feature type="domain" description="C2H2-type" evidence="11">
    <location>
        <begin position="466"/>
        <end position="493"/>
    </location>
</feature>
<keyword evidence="5 10" id="KW-0863">Zinc-finger</keyword>
<evidence type="ECO:0000259" key="11">
    <source>
        <dbReference type="PROSITE" id="PS50157"/>
    </source>
</evidence>
<dbReference type="Gene3D" id="3.30.160.60">
    <property type="entry name" value="Classic Zinc Finger"/>
    <property type="match status" value="11"/>
</dbReference>
<feature type="domain" description="C2H2-type" evidence="11">
    <location>
        <begin position="347"/>
        <end position="374"/>
    </location>
</feature>
<feature type="domain" description="C2H2-type" evidence="11">
    <location>
        <begin position="494"/>
        <end position="521"/>
    </location>
</feature>
<dbReference type="SUPFAM" id="SSF57667">
    <property type="entry name" value="beta-beta-alpha zinc fingers"/>
    <property type="match status" value="5"/>
</dbReference>
<proteinExistence type="inferred from homology"/>
<evidence type="ECO:0000256" key="9">
    <source>
        <dbReference type="ARBA" id="ARBA00023242"/>
    </source>
</evidence>
<comment type="subcellular location">
    <subcellularLocation>
        <location evidence="1">Nucleus</location>
    </subcellularLocation>
</comment>
<keyword evidence="13" id="KW-1185">Reference proteome</keyword>
<dbReference type="InterPro" id="IPR036236">
    <property type="entry name" value="Znf_C2H2_sf"/>
</dbReference>
<keyword evidence="9" id="KW-0539">Nucleus</keyword>
<feature type="domain" description="C2H2-type" evidence="11">
    <location>
        <begin position="403"/>
        <end position="430"/>
    </location>
</feature>
<dbReference type="FunFam" id="3.30.160.60:FF:000001">
    <property type="entry name" value="Zinc finger protein 1 homolog"/>
    <property type="match status" value="1"/>
</dbReference>
<evidence type="ECO:0000313" key="12">
    <source>
        <dbReference type="EMBL" id="KAB0338214.1"/>
    </source>
</evidence>
<dbReference type="PROSITE" id="PS50157">
    <property type="entry name" value="ZINC_FINGER_C2H2_2"/>
    <property type="match status" value="8"/>
</dbReference>
<evidence type="ECO:0000313" key="13">
    <source>
        <dbReference type="Proteomes" id="UP000326458"/>
    </source>
</evidence>
<keyword evidence="6" id="KW-0862">Zinc</keyword>
<dbReference type="EMBL" id="VCEA01004968">
    <property type="protein sequence ID" value="KAB0338214.1"/>
    <property type="molecule type" value="Genomic_DNA"/>
</dbReference>
<comment type="caution">
    <text evidence="12">The sequence shown here is derived from an EMBL/GenBank/DDBJ whole genome shotgun (WGS) entry which is preliminary data.</text>
</comment>
<evidence type="ECO:0000256" key="4">
    <source>
        <dbReference type="ARBA" id="ARBA00022737"/>
    </source>
</evidence>
<keyword evidence="4" id="KW-0677">Repeat</keyword>
<evidence type="ECO:0000256" key="2">
    <source>
        <dbReference type="ARBA" id="ARBA00006991"/>
    </source>
</evidence>
<evidence type="ECO:0000256" key="5">
    <source>
        <dbReference type="ARBA" id="ARBA00022771"/>
    </source>
</evidence>
<sequence length="582" mass="67327">MPKKPRLGDLFPKVNLGIYERCHLRNLQLMKDSEHTRACERQRGCLHGHKEIETVTHNADITVERNELLESNWGKHSFQSSTSAEKCTFFRKNLHRVLKYTCSLKGNVEDLEDPPVSTVHTHSYHSEHRLRFNIYLNMSENQKSKNDRKNSQYNQFEESVIRKSLFVQKQIFSLHSKMYKVNSNGRDVIQPALFNSSHDMVNREELLMCNKMSQTLSKTSSSNNYTIFHDGVKVYSCNVTGHNFEPDSNFIEHQGVQSSQKDSKSSKCNNIFHQTSDLSLNKSIHSGEKTYNCSEYGKVSNQSSNLIKQQRMQNPQKHYKCNKCGKVFRNSSNISKHRKTCSGSKLFKCTGCAKAFNQSSSLSQHWQIHTGRKAYNCMECGKVFIYFSTLSQHQQIHIGEKAYQCAKCGKAFNQNSYLTRHQRIHTGEKPYKYKDRPYKCKECGKAFNKNSYLTQHQRIHTGVKPYKCKGCDKAFSQCYGFTQHHLIHTGEKPYKRKECGKAFNKTSILTQHQRIHTGVKPYKCKDCGKAFSHCYGFIQHQLIHTGEKFYKCKECGKAFSHCKEEHITVKSLVAQWDGICNS</sequence>
<organism evidence="12 13">
    <name type="scientific">Muntiacus muntjak</name>
    <name type="common">Barking deer</name>
    <name type="synonym">Indian muntjac</name>
    <dbReference type="NCBI Taxonomy" id="9888"/>
    <lineage>
        <taxon>Eukaryota</taxon>
        <taxon>Metazoa</taxon>
        <taxon>Chordata</taxon>
        <taxon>Craniata</taxon>
        <taxon>Vertebrata</taxon>
        <taxon>Euteleostomi</taxon>
        <taxon>Mammalia</taxon>
        <taxon>Eutheria</taxon>
        <taxon>Laurasiatheria</taxon>
        <taxon>Artiodactyla</taxon>
        <taxon>Ruminantia</taxon>
        <taxon>Pecora</taxon>
        <taxon>Cervidae</taxon>
        <taxon>Muntiacinae</taxon>
        <taxon>Muntiacus</taxon>
    </lineage>
</organism>
<dbReference type="SMART" id="SM00355">
    <property type="entry name" value="ZnF_C2H2"/>
    <property type="match status" value="9"/>
</dbReference>
<dbReference type="FunFam" id="3.30.160.60:FF:000023">
    <property type="entry name" value="zinc finger protein 37 homolog"/>
    <property type="match status" value="1"/>
</dbReference>
<reference evidence="12 13" key="1">
    <citation type="submission" date="2019-06" db="EMBL/GenBank/DDBJ databases">
        <title>Discovery of a novel chromosome fission-fusion reversal in muntjac.</title>
        <authorList>
            <person name="Mudd A.B."/>
            <person name="Bredeson J.V."/>
            <person name="Baum R."/>
            <person name="Hockemeyer D."/>
            <person name="Rokhsar D.S."/>
        </authorList>
    </citation>
    <scope>NUCLEOTIDE SEQUENCE [LARGE SCALE GENOMIC DNA]</scope>
    <source>
        <strain evidence="12">UTSW_UCB_Mm</strain>
        <tissue evidence="12">Fibroblast cell line</tissue>
    </source>
</reference>
<feature type="domain" description="C2H2-type" evidence="11">
    <location>
        <begin position="522"/>
        <end position="549"/>
    </location>
</feature>
<dbReference type="Proteomes" id="UP000326458">
    <property type="component" value="Unassembled WGS sequence"/>
</dbReference>
<dbReference type="PROSITE" id="PS00028">
    <property type="entry name" value="ZINC_FINGER_C2H2_1"/>
    <property type="match status" value="6"/>
</dbReference>
<keyword evidence="3" id="KW-0479">Metal-binding</keyword>
<dbReference type="FunFam" id="3.30.160.60:FF:000034">
    <property type="entry name" value="zinc finger protein 25"/>
    <property type="match status" value="2"/>
</dbReference>
<dbReference type="GO" id="GO:0031981">
    <property type="term" value="C:nuclear lumen"/>
    <property type="evidence" value="ECO:0007669"/>
    <property type="project" value="UniProtKB-ARBA"/>
</dbReference>
<dbReference type="AlphaFoldDB" id="A0A5N3UNR5"/>
<comment type="similarity">
    <text evidence="2">Belongs to the krueppel C2H2-type zinc-finger protein family.</text>
</comment>
<evidence type="ECO:0000256" key="6">
    <source>
        <dbReference type="ARBA" id="ARBA00022833"/>
    </source>
</evidence>
<dbReference type="InterPro" id="IPR013087">
    <property type="entry name" value="Znf_C2H2_type"/>
</dbReference>
<dbReference type="InterPro" id="IPR050826">
    <property type="entry name" value="Krueppel_C2H2_ZnFinger"/>
</dbReference>
<feature type="domain" description="C2H2-type" evidence="11">
    <location>
        <begin position="375"/>
        <end position="402"/>
    </location>
</feature>
<dbReference type="FunFam" id="3.30.160.60:FF:001498">
    <property type="entry name" value="Zinc finger protein 404"/>
    <property type="match status" value="1"/>
</dbReference>
<evidence type="ECO:0000256" key="8">
    <source>
        <dbReference type="ARBA" id="ARBA00023163"/>
    </source>
</evidence>
<gene>
    <name evidence="12" type="ORF">FD754_024736</name>
</gene>
<dbReference type="FunFam" id="3.30.160.60:FF:002090">
    <property type="entry name" value="Zinc finger protein 473"/>
    <property type="match status" value="1"/>
</dbReference>
<evidence type="ECO:0000256" key="7">
    <source>
        <dbReference type="ARBA" id="ARBA00023015"/>
    </source>
</evidence>
<evidence type="ECO:0000256" key="3">
    <source>
        <dbReference type="ARBA" id="ARBA00022723"/>
    </source>
</evidence>
<dbReference type="Pfam" id="PF00096">
    <property type="entry name" value="zf-C2H2"/>
    <property type="match status" value="7"/>
</dbReference>
<accession>A0A5N3UNR5</accession>
<feature type="domain" description="C2H2-type" evidence="11">
    <location>
        <begin position="319"/>
        <end position="346"/>
    </location>
</feature>
<dbReference type="GO" id="GO:0008270">
    <property type="term" value="F:zinc ion binding"/>
    <property type="evidence" value="ECO:0007669"/>
    <property type="project" value="UniProtKB-KW"/>
</dbReference>
<evidence type="ECO:0000256" key="1">
    <source>
        <dbReference type="ARBA" id="ARBA00004123"/>
    </source>
</evidence>
<protein>
    <recommendedName>
        <fullName evidence="11">C2H2-type domain-containing protein</fullName>
    </recommendedName>
</protein>
<dbReference type="PANTHER" id="PTHR24377">
    <property type="entry name" value="IP01015P-RELATED"/>
    <property type="match status" value="1"/>
</dbReference>